<dbReference type="Proteomes" id="UP001279734">
    <property type="component" value="Unassembled WGS sequence"/>
</dbReference>
<evidence type="ECO:0000313" key="2">
    <source>
        <dbReference type="EMBL" id="GMH11492.1"/>
    </source>
</evidence>
<dbReference type="AlphaFoldDB" id="A0AAD3SIY9"/>
<name>A0AAD3SIY9_NEPGR</name>
<sequence>MALSTQKPHPNLFVSSLPVGFHGWYLSFLSNRPPPSHPVSSLSLLFSSYPSSVDCLIHAPLSPLSPRLSITSSIPNMDDLIESSPMVPSVSRMTFTSPPHLSSHSTIKAAPLGPDKHPDAPQGVFLGGYHVDSPSSVPCNPSPRLLGKFSGFE</sequence>
<dbReference type="EMBL" id="BSYO01000011">
    <property type="protein sequence ID" value="GMH11492.1"/>
    <property type="molecule type" value="Genomic_DNA"/>
</dbReference>
<feature type="compositionally biased region" description="Polar residues" evidence="1">
    <location>
        <begin position="97"/>
        <end position="106"/>
    </location>
</feature>
<accession>A0AAD3SIY9</accession>
<gene>
    <name evidence="2" type="ORF">Nepgr_013333</name>
</gene>
<feature type="region of interest" description="Disordered" evidence="1">
    <location>
        <begin position="97"/>
        <end position="121"/>
    </location>
</feature>
<evidence type="ECO:0000256" key="1">
    <source>
        <dbReference type="SAM" id="MobiDB-lite"/>
    </source>
</evidence>
<evidence type="ECO:0000313" key="3">
    <source>
        <dbReference type="Proteomes" id="UP001279734"/>
    </source>
</evidence>
<comment type="caution">
    <text evidence="2">The sequence shown here is derived from an EMBL/GenBank/DDBJ whole genome shotgun (WGS) entry which is preliminary data.</text>
</comment>
<organism evidence="2 3">
    <name type="scientific">Nepenthes gracilis</name>
    <name type="common">Slender pitcher plant</name>
    <dbReference type="NCBI Taxonomy" id="150966"/>
    <lineage>
        <taxon>Eukaryota</taxon>
        <taxon>Viridiplantae</taxon>
        <taxon>Streptophyta</taxon>
        <taxon>Embryophyta</taxon>
        <taxon>Tracheophyta</taxon>
        <taxon>Spermatophyta</taxon>
        <taxon>Magnoliopsida</taxon>
        <taxon>eudicotyledons</taxon>
        <taxon>Gunneridae</taxon>
        <taxon>Pentapetalae</taxon>
        <taxon>Caryophyllales</taxon>
        <taxon>Nepenthaceae</taxon>
        <taxon>Nepenthes</taxon>
    </lineage>
</organism>
<reference evidence="2" key="1">
    <citation type="submission" date="2023-05" db="EMBL/GenBank/DDBJ databases">
        <title>Nepenthes gracilis genome sequencing.</title>
        <authorList>
            <person name="Fukushima K."/>
        </authorList>
    </citation>
    <scope>NUCLEOTIDE SEQUENCE</scope>
    <source>
        <strain evidence="2">SING2019-196</strain>
    </source>
</reference>
<proteinExistence type="predicted"/>
<protein>
    <submittedName>
        <fullName evidence="2">Uncharacterized protein</fullName>
    </submittedName>
</protein>
<keyword evidence="3" id="KW-1185">Reference proteome</keyword>